<comment type="similarity">
    <text evidence="2">Belongs to the VirD4/TraG family.</text>
</comment>
<evidence type="ECO:0000256" key="5">
    <source>
        <dbReference type="ARBA" id="ARBA00022989"/>
    </source>
</evidence>
<dbReference type="EMBL" id="ABKSPD020000023">
    <property type="protein sequence ID" value="EKW9778046.1"/>
    <property type="molecule type" value="Genomic_DNA"/>
</dbReference>
<evidence type="ECO:0000256" key="1">
    <source>
        <dbReference type="ARBA" id="ARBA00004651"/>
    </source>
</evidence>
<keyword evidence="6 8" id="KW-0472">Membrane</keyword>
<reference evidence="9" key="1">
    <citation type="submission" date="2017-05" db="EMBL/GenBank/DDBJ databases">
        <authorList>
            <person name="Song R."/>
            <person name="Chenine A.L."/>
            <person name="Ruprecht R.M."/>
        </authorList>
    </citation>
    <scope>NUCLEOTIDE SEQUENCE</scope>
    <source>
        <strain evidence="9">A64421</strain>
        <plasmid evidence="9">pPM64421b</plasmid>
    </source>
</reference>
<evidence type="ECO:0000256" key="2">
    <source>
        <dbReference type="ARBA" id="ARBA00008806"/>
    </source>
</evidence>
<dbReference type="Pfam" id="PF02534">
    <property type="entry name" value="T4SS-DNA_transf"/>
    <property type="match status" value="1"/>
</dbReference>
<keyword evidence="9" id="KW-0614">Plasmid</keyword>
<organism evidence="9">
    <name type="scientific">Proteus mirabilis</name>
    <dbReference type="NCBI Taxonomy" id="584"/>
    <lineage>
        <taxon>Bacteria</taxon>
        <taxon>Pseudomonadati</taxon>
        <taxon>Pseudomonadota</taxon>
        <taxon>Gammaproteobacteria</taxon>
        <taxon>Enterobacterales</taxon>
        <taxon>Morganellaceae</taxon>
        <taxon>Proteus</taxon>
    </lineage>
</organism>
<gene>
    <name evidence="9" type="ORF">PM64421b_00023</name>
    <name evidence="10" type="ORF">PW210_003933</name>
</gene>
<evidence type="ECO:0000256" key="6">
    <source>
        <dbReference type="ARBA" id="ARBA00023136"/>
    </source>
</evidence>
<feature type="transmembrane region" description="Helical" evidence="8">
    <location>
        <begin position="67"/>
        <end position="89"/>
    </location>
</feature>
<name>A0A218N482_PROMI</name>
<evidence type="ECO:0000256" key="8">
    <source>
        <dbReference type="SAM" id="Phobius"/>
    </source>
</evidence>
<dbReference type="InterPro" id="IPR051539">
    <property type="entry name" value="T4SS-coupling_protein"/>
</dbReference>
<dbReference type="CDD" id="cd01127">
    <property type="entry name" value="TrwB_TraG_TraD_VirD4"/>
    <property type="match status" value="1"/>
</dbReference>
<dbReference type="GO" id="GO:0005886">
    <property type="term" value="C:plasma membrane"/>
    <property type="evidence" value="ECO:0007669"/>
    <property type="project" value="UniProtKB-SubCell"/>
</dbReference>
<protein>
    <submittedName>
        <fullName evidence="9">Conjugal transfer protein TraG</fullName>
    </submittedName>
    <submittedName>
        <fullName evidence="10">Type IV secretory system conjugative DNA transfer family protein</fullName>
    </submittedName>
</protein>
<dbReference type="PANTHER" id="PTHR37937:SF1">
    <property type="entry name" value="CONJUGATIVE TRANSFER: DNA TRANSPORT"/>
    <property type="match status" value="1"/>
</dbReference>
<evidence type="ECO:0000313" key="10">
    <source>
        <dbReference type="EMBL" id="EKW9778046.1"/>
    </source>
</evidence>
<dbReference type="InterPro" id="IPR027417">
    <property type="entry name" value="P-loop_NTPase"/>
</dbReference>
<comment type="subcellular location">
    <subcellularLocation>
        <location evidence="1">Cell membrane</location>
        <topology evidence="1">Multi-pass membrane protein</topology>
    </subcellularLocation>
</comment>
<evidence type="ECO:0000256" key="7">
    <source>
        <dbReference type="SAM" id="MobiDB-lite"/>
    </source>
</evidence>
<dbReference type="AlphaFoldDB" id="A0A218N482"/>
<evidence type="ECO:0000313" key="9">
    <source>
        <dbReference type="EMBL" id="ASF81021.1"/>
    </source>
</evidence>
<dbReference type="InterPro" id="IPR003688">
    <property type="entry name" value="TraG/VirD4"/>
</dbReference>
<feature type="transmembrane region" description="Helical" evidence="8">
    <location>
        <begin position="12"/>
        <end position="33"/>
    </location>
</feature>
<keyword evidence="5 8" id="KW-1133">Transmembrane helix</keyword>
<sequence length="610" mass="69390">MARKYPDKPQSIFIAIVMLGITYYAGSVIVYFLNGYDFLYIYKHYQSDLLWQLISESRIKASIRVTAIPALLIGFVASFILPVAVIYLLNQEKMSLHGDAKFASDNDLKKSKLLKWEKENSKGILVGKYKGKYLWYTAPDFVSLGAGTRAGKGAAIGIPNLLVWLHSLIILDPKQECWKITSKVREKLLGHRVYLVDPFNSKTHGFNPFFYIELDKESGAKDLLKLVEILFPSYGSTGAEAHFNNLAGQYFTGLTKLLYFFIHHAPEYLKTFDVKPVFSIGSVVDLYGRIDRELVLNNRQEIEAKARDENTLYHLQDGLTKLQEYHLTEDEQRSSVDGSFRKKMSLFYLPTVRKCTDNNDFDLRQLRREKITIYVGINAEDLGIAYDFLNLFFNFVVEVTLRENPDFDPSLKHSCLLMLDEFPSIGYMPIIKKGSGYIAGFNLKLLTIYQNVSQLNEIYGIEGAKTLLSAHPCRVIYAVSEQDDAEQISAKLGYITTKSKGESKSQGRGSSKSKSESEARRALVLPQELGTLDFKEEFILLKGENPVKAEKALYFSDNYFMDRLLKVSPKLEDEVKKINKKSTVIGVKGLRYPDKEKMLSLGELESEVFL</sequence>
<keyword evidence="4 8" id="KW-0812">Transmembrane</keyword>
<dbReference type="Gene3D" id="3.40.50.300">
    <property type="entry name" value="P-loop containing nucleotide triphosphate hydrolases"/>
    <property type="match status" value="1"/>
</dbReference>
<dbReference type="Proteomes" id="UP001171165">
    <property type="component" value="Unassembled WGS sequence"/>
</dbReference>
<dbReference type="EMBL" id="MF150117">
    <property type="protein sequence ID" value="ASF81021.1"/>
    <property type="molecule type" value="Genomic_DNA"/>
</dbReference>
<feature type="region of interest" description="Disordered" evidence="7">
    <location>
        <begin position="499"/>
        <end position="519"/>
    </location>
</feature>
<accession>A0A218N482</accession>
<dbReference type="RefSeq" id="WP_036896429.1">
    <property type="nucleotide sequence ID" value="NZ_BGKS01000041.1"/>
</dbReference>
<proteinExistence type="inferred from homology"/>
<evidence type="ECO:0000256" key="4">
    <source>
        <dbReference type="ARBA" id="ARBA00022692"/>
    </source>
</evidence>
<geneLocation type="plasmid" evidence="9">
    <name>pPM64421b</name>
</geneLocation>
<dbReference type="PANTHER" id="PTHR37937">
    <property type="entry name" value="CONJUGATIVE TRANSFER: DNA TRANSPORT"/>
    <property type="match status" value="1"/>
</dbReference>
<keyword evidence="3" id="KW-1003">Cell membrane</keyword>
<reference evidence="10" key="2">
    <citation type="submission" date="2023-06" db="EMBL/GenBank/DDBJ databases">
        <authorList>
            <consortium name="Clinical and Environmental Microbiology Branch: Whole genome sequencing antimicrobial resistance pathogens in the healthcare setting"/>
        </authorList>
    </citation>
    <scope>NUCLEOTIDE SEQUENCE</scope>
    <source>
        <strain evidence="10">Microbial</strain>
    </source>
</reference>
<evidence type="ECO:0000256" key="3">
    <source>
        <dbReference type="ARBA" id="ARBA00022475"/>
    </source>
</evidence>
<dbReference type="SUPFAM" id="SSF52540">
    <property type="entry name" value="P-loop containing nucleoside triphosphate hydrolases"/>
    <property type="match status" value="1"/>
</dbReference>